<keyword evidence="2" id="KW-0808">Transferase</keyword>
<dbReference type="PANTHER" id="PTHR43685:SF11">
    <property type="entry name" value="GLYCOSYLTRANSFERASE TAGX-RELATED"/>
    <property type="match status" value="1"/>
</dbReference>
<dbReference type="SUPFAM" id="SSF53448">
    <property type="entry name" value="Nucleotide-diphospho-sugar transferases"/>
    <property type="match status" value="1"/>
</dbReference>
<sequence length="239" mass="26652">MAAYNGAAHIEEQIASILPQLAPGDELVIVDDSSTDNTAAVIEALQDPRIKLIRSSVNRGYVRTFEAALTASSGEYIFLSDQDDVWIPGRVEAMVAELGHADVVASNFGYFGHTPRKIESLRLRGSDSSRRWANLMMLWIGIRPYYGCAMAFRRSIKDVVLPFPSFLVETHDQWIALVGNLAGSMAHLEADSLNRRLHDNNTTPKKARSLMLILRSRIMLARAFLVARARLRARSRARS</sequence>
<dbReference type="EMBL" id="VTFX01000001">
    <property type="protein sequence ID" value="KAD4060707.1"/>
    <property type="molecule type" value="Genomic_DNA"/>
</dbReference>
<proteinExistence type="predicted"/>
<dbReference type="InterPro" id="IPR029044">
    <property type="entry name" value="Nucleotide-diphossugar_trans"/>
</dbReference>
<feature type="domain" description="Glycosyltransferase 2-like" evidence="1">
    <location>
        <begin position="1"/>
        <end position="155"/>
    </location>
</feature>
<protein>
    <submittedName>
        <fullName evidence="2">Glycosyltransferase</fullName>
    </submittedName>
</protein>
<dbReference type="AlphaFoldDB" id="A0A5N6MUR2"/>
<name>A0A5N6MUR2_9MICC</name>
<keyword evidence="3" id="KW-1185">Reference proteome</keyword>
<organism evidence="2 3">
    <name type="scientific">Arthrobacter yangruifuii</name>
    <dbReference type="NCBI Taxonomy" id="2606616"/>
    <lineage>
        <taxon>Bacteria</taxon>
        <taxon>Bacillati</taxon>
        <taxon>Actinomycetota</taxon>
        <taxon>Actinomycetes</taxon>
        <taxon>Micrococcales</taxon>
        <taxon>Micrococcaceae</taxon>
        <taxon>Arthrobacter</taxon>
    </lineage>
</organism>
<dbReference type="Proteomes" id="UP000326852">
    <property type="component" value="Unassembled WGS sequence"/>
</dbReference>
<comment type="caution">
    <text evidence="2">The sequence shown here is derived from an EMBL/GenBank/DDBJ whole genome shotgun (WGS) entry which is preliminary data.</text>
</comment>
<dbReference type="PANTHER" id="PTHR43685">
    <property type="entry name" value="GLYCOSYLTRANSFERASE"/>
    <property type="match status" value="1"/>
</dbReference>
<accession>A0A5N6MUR2</accession>
<evidence type="ECO:0000259" key="1">
    <source>
        <dbReference type="Pfam" id="PF00535"/>
    </source>
</evidence>
<dbReference type="InterPro" id="IPR050834">
    <property type="entry name" value="Glycosyltransf_2"/>
</dbReference>
<evidence type="ECO:0000313" key="2">
    <source>
        <dbReference type="EMBL" id="KAD4060707.1"/>
    </source>
</evidence>
<gene>
    <name evidence="2" type="ORF">GD627_05725</name>
</gene>
<evidence type="ECO:0000313" key="3">
    <source>
        <dbReference type="Proteomes" id="UP000326852"/>
    </source>
</evidence>
<dbReference type="InterPro" id="IPR001173">
    <property type="entry name" value="Glyco_trans_2-like"/>
</dbReference>
<dbReference type="GO" id="GO:0016740">
    <property type="term" value="F:transferase activity"/>
    <property type="evidence" value="ECO:0007669"/>
    <property type="project" value="UniProtKB-KW"/>
</dbReference>
<dbReference type="Gene3D" id="3.90.550.10">
    <property type="entry name" value="Spore Coat Polysaccharide Biosynthesis Protein SpsA, Chain A"/>
    <property type="match status" value="1"/>
</dbReference>
<dbReference type="Pfam" id="PF00535">
    <property type="entry name" value="Glycos_transf_2"/>
    <property type="match status" value="1"/>
</dbReference>
<reference evidence="2 3" key="1">
    <citation type="submission" date="2019-08" db="EMBL/GenBank/DDBJ databases">
        <title>Arthrobacter sp. nov., isolated from plateau pika and Tibetan wild ass.</title>
        <authorList>
            <person name="Ge Y."/>
        </authorList>
    </citation>
    <scope>NUCLEOTIDE SEQUENCE [LARGE SCALE GENOMIC DNA]</scope>
    <source>
        <strain evidence="2 3">785</strain>
    </source>
</reference>